<keyword evidence="4" id="KW-1185">Reference proteome</keyword>
<evidence type="ECO:0000313" key="4">
    <source>
        <dbReference type="Proteomes" id="UP000483018"/>
    </source>
</evidence>
<keyword evidence="2" id="KW-0812">Transmembrane</keyword>
<sequence length="183" mass="21071">MGRKYVAHKKLKKNDFYNEQIFVPGATAPKLSTEFHEILVEDALKHPLQKQKAEKSNEVVFYKLKLVGNVVLIFIGCLFLMGQYASITFNQKQIKNMKSQLKELQNMNTSLKSEIAESIDLTVIKKKATEKLGMVEPAPHQIVYIDIPKVSYTAYYQPNNEQEQTAEEDVVAASFFDFFNWKE</sequence>
<reference evidence="3 4" key="1">
    <citation type="submission" date="2019-12" db="EMBL/GenBank/DDBJ databases">
        <title>Defluviitalea raffinosedens, isolated from a biogas fermenter, genome sequencing and characterization.</title>
        <authorList>
            <person name="Rettenmaier R."/>
            <person name="Schneider M."/>
            <person name="Neuhaus K."/>
            <person name="Liebl W."/>
            <person name="Zverlov V."/>
        </authorList>
    </citation>
    <scope>NUCLEOTIDE SEQUENCE [LARGE SCALE GENOMIC DNA]</scope>
    <source>
        <strain evidence="3 4">249c-K6</strain>
    </source>
</reference>
<protein>
    <recommendedName>
        <fullName evidence="5">Cell division protein FtsL</fullName>
    </recommendedName>
</protein>
<dbReference type="Proteomes" id="UP000483018">
    <property type="component" value="Unassembled WGS sequence"/>
</dbReference>
<dbReference type="EMBL" id="WSLF01000001">
    <property type="protein sequence ID" value="KAE9637009.1"/>
    <property type="molecule type" value="Genomic_DNA"/>
</dbReference>
<evidence type="ECO:0000256" key="1">
    <source>
        <dbReference type="SAM" id="Coils"/>
    </source>
</evidence>
<proteinExistence type="predicted"/>
<gene>
    <name evidence="3" type="ORF">GND95_00840</name>
</gene>
<dbReference type="AlphaFoldDB" id="A0A7C8HG64"/>
<name>A0A7C8HG64_9FIRM</name>
<feature type="transmembrane region" description="Helical" evidence="2">
    <location>
        <begin position="66"/>
        <end position="89"/>
    </location>
</feature>
<dbReference type="Pfam" id="PF04977">
    <property type="entry name" value="DivIC"/>
    <property type="match status" value="1"/>
</dbReference>
<evidence type="ECO:0008006" key="5">
    <source>
        <dbReference type="Google" id="ProtNLM"/>
    </source>
</evidence>
<evidence type="ECO:0000256" key="2">
    <source>
        <dbReference type="SAM" id="Phobius"/>
    </source>
</evidence>
<dbReference type="RefSeq" id="WP_158738926.1">
    <property type="nucleotide sequence ID" value="NZ_JAFBEP010000004.1"/>
</dbReference>
<comment type="caution">
    <text evidence="3">The sequence shown here is derived from an EMBL/GenBank/DDBJ whole genome shotgun (WGS) entry which is preliminary data.</text>
</comment>
<keyword evidence="2" id="KW-1133">Transmembrane helix</keyword>
<keyword evidence="2" id="KW-0472">Membrane</keyword>
<dbReference type="InterPro" id="IPR007060">
    <property type="entry name" value="FtsL/DivIC"/>
</dbReference>
<evidence type="ECO:0000313" key="3">
    <source>
        <dbReference type="EMBL" id="KAE9637009.1"/>
    </source>
</evidence>
<feature type="coiled-coil region" evidence="1">
    <location>
        <begin position="87"/>
        <end position="121"/>
    </location>
</feature>
<keyword evidence="1" id="KW-0175">Coiled coil</keyword>
<accession>A0A7C8HG64</accession>
<dbReference type="OrthoDB" id="2051827at2"/>
<organism evidence="3 4">
    <name type="scientific">Defluviitalea raffinosedens</name>
    <dbReference type="NCBI Taxonomy" id="1450156"/>
    <lineage>
        <taxon>Bacteria</taxon>
        <taxon>Bacillati</taxon>
        <taxon>Bacillota</taxon>
        <taxon>Clostridia</taxon>
        <taxon>Lachnospirales</taxon>
        <taxon>Defluviitaleaceae</taxon>
        <taxon>Defluviitalea</taxon>
    </lineage>
</organism>